<evidence type="ECO:0000256" key="5">
    <source>
        <dbReference type="ARBA" id="ARBA00022989"/>
    </source>
</evidence>
<dbReference type="RefSeq" id="WP_123614127.1">
    <property type="nucleotide sequence ID" value="NZ_CAXHQF010000008.1"/>
</dbReference>
<dbReference type="Pfam" id="PF02472">
    <property type="entry name" value="ExbD"/>
    <property type="match status" value="1"/>
</dbReference>
<dbReference type="PANTHER" id="PTHR30558:SF7">
    <property type="entry name" value="TOL-PAL SYSTEM PROTEIN TOLR"/>
    <property type="match status" value="1"/>
</dbReference>
<keyword evidence="5" id="KW-1133">Transmembrane helix</keyword>
<sequence>MALKRQNTMMATFSMASMTDVIFLLLIFFMVTSTFVFPTALEVNLPQSSKQTALKPTTRVYIDKHGAIYATADESEPVEMDMDSLLAFLGNQAAKPDGGEEYIAVYADEEVTYGALVKVLDLGAQNNLKMVLATKPAPTSARPRK</sequence>
<dbReference type="InterPro" id="IPR003400">
    <property type="entry name" value="ExbD"/>
</dbReference>
<keyword evidence="6" id="KW-0472">Membrane</keyword>
<comment type="subcellular location">
    <subcellularLocation>
        <location evidence="1">Cell membrane</location>
        <topology evidence="1">Single-pass membrane protein</topology>
    </subcellularLocation>
    <subcellularLocation>
        <location evidence="7">Cell membrane</location>
        <topology evidence="7">Single-pass type II membrane protein</topology>
    </subcellularLocation>
</comment>
<evidence type="ECO:0000313" key="9">
    <source>
        <dbReference type="Proteomes" id="UP000297149"/>
    </source>
</evidence>
<evidence type="ECO:0000313" key="8">
    <source>
        <dbReference type="EMBL" id="QCD41333.1"/>
    </source>
</evidence>
<evidence type="ECO:0000256" key="2">
    <source>
        <dbReference type="ARBA" id="ARBA00005811"/>
    </source>
</evidence>
<dbReference type="EMBL" id="CP039396">
    <property type="protein sequence ID" value="QCD41333.1"/>
    <property type="molecule type" value="Genomic_DNA"/>
</dbReference>
<evidence type="ECO:0000256" key="6">
    <source>
        <dbReference type="ARBA" id="ARBA00023136"/>
    </source>
</evidence>
<gene>
    <name evidence="8" type="ORF">E7747_02820</name>
</gene>
<keyword evidence="4 7" id="KW-0812">Transmembrane</keyword>
<evidence type="ECO:0000256" key="4">
    <source>
        <dbReference type="ARBA" id="ARBA00022692"/>
    </source>
</evidence>
<name>A0A4P7W0G9_9BACT</name>
<evidence type="ECO:0000256" key="7">
    <source>
        <dbReference type="RuleBase" id="RU003879"/>
    </source>
</evidence>
<comment type="similarity">
    <text evidence="2 7">Belongs to the ExbD/TolR family.</text>
</comment>
<protein>
    <submittedName>
        <fullName evidence="8">Biopolymer transporter ExbD</fullName>
    </submittedName>
</protein>
<proteinExistence type="inferred from homology"/>
<organism evidence="8 9">
    <name type="scientific">Duncaniella dubosii</name>
    <dbReference type="NCBI Taxonomy" id="2518971"/>
    <lineage>
        <taxon>Bacteria</taxon>
        <taxon>Pseudomonadati</taxon>
        <taxon>Bacteroidota</taxon>
        <taxon>Bacteroidia</taxon>
        <taxon>Bacteroidales</taxon>
        <taxon>Muribaculaceae</taxon>
        <taxon>Duncaniella</taxon>
    </lineage>
</organism>
<reference evidence="9" key="1">
    <citation type="submission" date="2019-02" db="EMBL/GenBank/DDBJ databases">
        <title>Isolation and identification of novel species under the genus Muribaculum.</title>
        <authorList>
            <person name="Miyake S."/>
            <person name="Ding Y."/>
            <person name="Low A."/>
            <person name="Soh M."/>
            <person name="Seedorf H."/>
        </authorList>
    </citation>
    <scope>NUCLEOTIDE SEQUENCE [LARGE SCALE GENOMIC DNA]</scope>
    <source>
        <strain evidence="9">H5</strain>
    </source>
</reference>
<dbReference type="GO" id="GO:0022857">
    <property type="term" value="F:transmembrane transporter activity"/>
    <property type="evidence" value="ECO:0007669"/>
    <property type="project" value="InterPro"/>
</dbReference>
<accession>A0A4P7W0G9</accession>
<dbReference type="KEGG" id="ddb:E7747_02820"/>
<dbReference type="Proteomes" id="UP000297149">
    <property type="component" value="Chromosome"/>
</dbReference>
<evidence type="ECO:0000256" key="1">
    <source>
        <dbReference type="ARBA" id="ARBA00004162"/>
    </source>
</evidence>
<keyword evidence="7" id="KW-0813">Transport</keyword>
<keyword evidence="9" id="KW-1185">Reference proteome</keyword>
<keyword evidence="7" id="KW-0653">Protein transport</keyword>
<dbReference type="PANTHER" id="PTHR30558">
    <property type="entry name" value="EXBD MEMBRANE COMPONENT OF PMF-DRIVEN MACROMOLECULE IMPORT SYSTEM"/>
    <property type="match status" value="1"/>
</dbReference>
<dbReference type="AlphaFoldDB" id="A0A4P7W0G9"/>
<dbReference type="GO" id="GO:0005886">
    <property type="term" value="C:plasma membrane"/>
    <property type="evidence" value="ECO:0007669"/>
    <property type="project" value="UniProtKB-SubCell"/>
</dbReference>
<evidence type="ECO:0000256" key="3">
    <source>
        <dbReference type="ARBA" id="ARBA00022475"/>
    </source>
</evidence>
<keyword evidence="3" id="KW-1003">Cell membrane</keyword>
<dbReference type="GO" id="GO:0015031">
    <property type="term" value="P:protein transport"/>
    <property type="evidence" value="ECO:0007669"/>
    <property type="project" value="UniProtKB-KW"/>
</dbReference>